<dbReference type="Proteomes" id="UP000831068">
    <property type="component" value="Chromosome"/>
</dbReference>
<feature type="signal peptide" evidence="1">
    <location>
        <begin position="1"/>
        <end position="18"/>
    </location>
</feature>
<dbReference type="EMBL" id="CP094529">
    <property type="protein sequence ID" value="UOE38093.1"/>
    <property type="molecule type" value="Genomic_DNA"/>
</dbReference>
<name>A0ABY4BFZ7_9FLAO</name>
<gene>
    <name evidence="2" type="ORF">MTP08_13730</name>
</gene>
<keyword evidence="3" id="KW-1185">Reference proteome</keyword>
<protein>
    <submittedName>
        <fullName evidence="2">Uncharacterized protein</fullName>
    </submittedName>
</protein>
<feature type="chain" id="PRO_5047272297" evidence="1">
    <location>
        <begin position="19"/>
        <end position="219"/>
    </location>
</feature>
<sequence length="219" mass="25638">MNRIIIFSLMLFSAAVSAQILYKYPKDQDFYEGGREAFFKDLQQITVNNNYKPCDKQEALAMRFVVYPDNTVKYVADEDTKAVENNKCLKDKVLNAISQTKKWKSAEVDGKKVPAMFFASFSDDLLFNKPTERSDFTLPVYMYKDKESDIMKFRDNFIKCFDNSYRSDNNYSFTIYFDVNTHGEATFFHIDNISNLDKFNEMVIKCASNTKKSYIKEFL</sequence>
<evidence type="ECO:0000313" key="2">
    <source>
        <dbReference type="EMBL" id="UOE38093.1"/>
    </source>
</evidence>
<keyword evidence="1" id="KW-0732">Signal</keyword>
<organism evidence="2 3">
    <name type="scientific">Chryseobacterium oryzae</name>
    <dbReference type="NCBI Taxonomy" id="2929799"/>
    <lineage>
        <taxon>Bacteria</taxon>
        <taxon>Pseudomonadati</taxon>
        <taxon>Bacteroidota</taxon>
        <taxon>Flavobacteriia</taxon>
        <taxon>Flavobacteriales</taxon>
        <taxon>Weeksellaceae</taxon>
        <taxon>Chryseobacterium group</taxon>
        <taxon>Chryseobacterium</taxon>
    </lineage>
</organism>
<proteinExistence type="predicted"/>
<dbReference type="RefSeq" id="WP_243576422.1">
    <property type="nucleotide sequence ID" value="NZ_CP094529.1"/>
</dbReference>
<reference evidence="2 3" key="1">
    <citation type="submission" date="2022-03" db="EMBL/GenBank/DDBJ databases">
        <title>Chryseobacterium sp. isolated from the Andong Sikhe.</title>
        <authorList>
            <person name="Won M."/>
            <person name="Kim S.-J."/>
            <person name="Kwon S.-W."/>
        </authorList>
    </citation>
    <scope>NUCLEOTIDE SEQUENCE [LARGE SCALE GENOMIC DNA]</scope>
    <source>
        <strain evidence="2 3">ADR-1</strain>
    </source>
</reference>
<evidence type="ECO:0000256" key="1">
    <source>
        <dbReference type="SAM" id="SignalP"/>
    </source>
</evidence>
<accession>A0ABY4BFZ7</accession>
<evidence type="ECO:0000313" key="3">
    <source>
        <dbReference type="Proteomes" id="UP000831068"/>
    </source>
</evidence>